<gene>
    <name evidence="1" type="ORF">M9H77_35551</name>
</gene>
<reference evidence="2" key="1">
    <citation type="journal article" date="2023" name="Nat. Plants">
        <title>Single-cell RNA sequencing provides a high-resolution roadmap for understanding the multicellular compartmentation of specialized metabolism.</title>
        <authorList>
            <person name="Sun S."/>
            <person name="Shen X."/>
            <person name="Li Y."/>
            <person name="Li Y."/>
            <person name="Wang S."/>
            <person name="Li R."/>
            <person name="Zhang H."/>
            <person name="Shen G."/>
            <person name="Guo B."/>
            <person name="Wei J."/>
            <person name="Xu J."/>
            <person name="St-Pierre B."/>
            <person name="Chen S."/>
            <person name="Sun C."/>
        </authorList>
    </citation>
    <scope>NUCLEOTIDE SEQUENCE [LARGE SCALE GENOMIC DNA]</scope>
</reference>
<protein>
    <submittedName>
        <fullName evidence="1">Uncharacterized protein</fullName>
    </submittedName>
</protein>
<organism evidence="1 2">
    <name type="scientific">Catharanthus roseus</name>
    <name type="common">Madagascar periwinkle</name>
    <name type="synonym">Vinca rosea</name>
    <dbReference type="NCBI Taxonomy" id="4058"/>
    <lineage>
        <taxon>Eukaryota</taxon>
        <taxon>Viridiplantae</taxon>
        <taxon>Streptophyta</taxon>
        <taxon>Embryophyta</taxon>
        <taxon>Tracheophyta</taxon>
        <taxon>Spermatophyta</taxon>
        <taxon>Magnoliopsida</taxon>
        <taxon>eudicotyledons</taxon>
        <taxon>Gunneridae</taxon>
        <taxon>Pentapetalae</taxon>
        <taxon>asterids</taxon>
        <taxon>lamiids</taxon>
        <taxon>Gentianales</taxon>
        <taxon>Apocynaceae</taxon>
        <taxon>Rauvolfioideae</taxon>
        <taxon>Vinceae</taxon>
        <taxon>Catharanthinae</taxon>
        <taxon>Catharanthus</taxon>
    </lineage>
</organism>
<comment type="caution">
    <text evidence="1">The sequence shown here is derived from an EMBL/GenBank/DDBJ whole genome shotgun (WGS) entry which is preliminary data.</text>
</comment>
<sequence length="223" mass="24247">MVRPSGRRGDADLGLVTDKTGRVEGRPIAASSRGVRGRHSTSDLPVIPTPLAPSFHYGTGEAGSSTQPPVVLFRSQPPLQPHLSHTPVSYEPYGSGHPPSPHRHRSRNKRPEVARDFPFIEVLILLYGSHWLGPYRFAGLTGSLGFNALELHAVATSRQISQSHQVRAVCYLQYILGSSLFSDKSGNIIPARLWPLLRDVSFVWMGSCLSCISVPESGSGFQG</sequence>
<evidence type="ECO:0000313" key="2">
    <source>
        <dbReference type="Proteomes" id="UP001060085"/>
    </source>
</evidence>
<dbReference type="Proteomes" id="UP001060085">
    <property type="component" value="Linkage Group LG08"/>
</dbReference>
<proteinExistence type="predicted"/>
<keyword evidence="2" id="KW-1185">Reference proteome</keyword>
<evidence type="ECO:0000313" key="1">
    <source>
        <dbReference type="EMBL" id="KAI5649546.1"/>
    </source>
</evidence>
<name>A0ACB9ZQL2_CATRO</name>
<accession>A0ACB9ZQL2</accession>
<dbReference type="EMBL" id="CM044708">
    <property type="protein sequence ID" value="KAI5649546.1"/>
    <property type="molecule type" value="Genomic_DNA"/>
</dbReference>